<dbReference type="InterPro" id="IPR011040">
    <property type="entry name" value="Sialidase"/>
</dbReference>
<sequence>MIKIATSKQLRLCMAIAFWCAGIATYAQSSTVIKEGNAAPTLQKIRDFVIYKDSLFHCAFPSVVRKKDGSYLLAFRRAPERRVLGERVTTHVDPNSYLMQLTSKDGLHWPAAPSLLYAHPFGGSQDPCLLQLRNGTLLCASYGWSFPNAEALARLKTPYFKAANAVFLGGYLLRSADNSHTWSAPIYPPTVPEEVHYSPYGNKLPAYNRGALYEGRNGTIYWVVAATDDFASKKTSNYLLTSNDGGKSWAYQSVVAKDPRISFNETSIYETPKGDLVAFMRTANAGDTACIARSKDGGKTFQWEPMGFMGHPLQALRLPDNRVLVTYGYRHAPHGIRARVLNAECTDFKTAKEFILRADATSTDIGYPWAIMLDRRRILVVYYYNINNGSRSIEGTLLEYR</sequence>
<dbReference type="Pfam" id="PF13088">
    <property type="entry name" value="BNR_2"/>
    <property type="match status" value="1"/>
</dbReference>
<keyword evidence="1" id="KW-0732">Signal</keyword>
<feature type="signal peptide" evidence="1">
    <location>
        <begin position="1"/>
        <end position="29"/>
    </location>
</feature>
<dbReference type="Proteomes" id="UP001199816">
    <property type="component" value="Unassembled WGS sequence"/>
</dbReference>
<comment type="caution">
    <text evidence="3">The sequence shown here is derived from an EMBL/GenBank/DDBJ whole genome shotgun (WGS) entry which is preliminary data.</text>
</comment>
<evidence type="ECO:0000313" key="4">
    <source>
        <dbReference type="Proteomes" id="UP001199816"/>
    </source>
</evidence>
<dbReference type="EMBL" id="JAJNEC010000005">
    <property type="protein sequence ID" value="MCD2424834.1"/>
    <property type="molecule type" value="Genomic_DNA"/>
</dbReference>
<dbReference type="GO" id="GO:0016787">
    <property type="term" value="F:hydrolase activity"/>
    <property type="evidence" value="ECO:0007669"/>
    <property type="project" value="UniProtKB-KW"/>
</dbReference>
<feature type="chain" id="PRO_5045365503" evidence="1">
    <location>
        <begin position="30"/>
        <end position="401"/>
    </location>
</feature>
<reference evidence="3 4" key="1">
    <citation type="submission" date="2021-11" db="EMBL/GenBank/DDBJ databases">
        <title>Genomic of Niabella pedocola.</title>
        <authorList>
            <person name="Wu T."/>
        </authorList>
    </citation>
    <scope>NUCLEOTIDE SEQUENCE [LARGE SCALE GENOMIC DNA]</scope>
    <source>
        <strain evidence="3 4">JCM 31011</strain>
    </source>
</reference>
<dbReference type="CDD" id="cd15482">
    <property type="entry name" value="Sialidase_non-viral"/>
    <property type="match status" value="1"/>
</dbReference>
<dbReference type="Gene3D" id="2.120.10.10">
    <property type="match status" value="1"/>
</dbReference>
<accession>A0ABS8PVI1</accession>
<protein>
    <submittedName>
        <fullName evidence="3">Glycoside hydrolase</fullName>
    </submittedName>
</protein>
<keyword evidence="3" id="KW-0378">Hydrolase</keyword>
<dbReference type="RefSeq" id="WP_231007134.1">
    <property type="nucleotide sequence ID" value="NZ_JAJNEC010000005.1"/>
</dbReference>
<dbReference type="SUPFAM" id="SSF50939">
    <property type="entry name" value="Sialidases"/>
    <property type="match status" value="1"/>
</dbReference>
<evidence type="ECO:0000313" key="3">
    <source>
        <dbReference type="EMBL" id="MCD2424834.1"/>
    </source>
</evidence>
<feature type="domain" description="Sialidase" evidence="2">
    <location>
        <begin position="171"/>
        <end position="328"/>
    </location>
</feature>
<evidence type="ECO:0000259" key="2">
    <source>
        <dbReference type="Pfam" id="PF13088"/>
    </source>
</evidence>
<keyword evidence="4" id="KW-1185">Reference proteome</keyword>
<evidence type="ECO:0000256" key="1">
    <source>
        <dbReference type="SAM" id="SignalP"/>
    </source>
</evidence>
<name>A0ABS8PVI1_9BACT</name>
<organism evidence="3 4">
    <name type="scientific">Niabella pedocola</name>
    <dbReference type="NCBI Taxonomy" id="1752077"/>
    <lineage>
        <taxon>Bacteria</taxon>
        <taxon>Pseudomonadati</taxon>
        <taxon>Bacteroidota</taxon>
        <taxon>Chitinophagia</taxon>
        <taxon>Chitinophagales</taxon>
        <taxon>Chitinophagaceae</taxon>
        <taxon>Niabella</taxon>
    </lineage>
</organism>
<gene>
    <name evidence="3" type="ORF">LQ567_18775</name>
</gene>
<dbReference type="InterPro" id="IPR036278">
    <property type="entry name" value="Sialidase_sf"/>
</dbReference>
<proteinExistence type="predicted"/>